<dbReference type="GO" id="GO:0051536">
    <property type="term" value="F:iron-sulfur cluster binding"/>
    <property type="evidence" value="ECO:0007669"/>
    <property type="project" value="UniProtKB-KW"/>
</dbReference>
<evidence type="ECO:0000259" key="11">
    <source>
        <dbReference type="Pfam" id="PF07992"/>
    </source>
</evidence>
<dbReference type="eggNOG" id="COG0446">
    <property type="taxonomic scope" value="Bacteria"/>
</dbReference>
<dbReference type="GO" id="GO:0010181">
    <property type="term" value="F:FMN binding"/>
    <property type="evidence" value="ECO:0007669"/>
    <property type="project" value="InterPro"/>
</dbReference>
<dbReference type="STRING" id="2045.KR76_22400"/>
<comment type="cofactor">
    <cofactor evidence="2">
        <name>[4Fe-4S] cluster</name>
        <dbReference type="ChEBI" id="CHEBI:49883"/>
    </cofactor>
</comment>
<dbReference type="InterPro" id="IPR051793">
    <property type="entry name" value="NADH:flavin_oxidoreductase"/>
</dbReference>
<keyword evidence="6" id="KW-0479">Metal-binding</keyword>
<dbReference type="eggNOG" id="COG1902">
    <property type="taxonomic scope" value="Bacteria"/>
</dbReference>
<evidence type="ECO:0000256" key="4">
    <source>
        <dbReference type="ARBA" id="ARBA00022630"/>
    </source>
</evidence>
<protein>
    <submittedName>
        <fullName evidence="12">2,4-dienoyl-CoA reductase [NADPH]</fullName>
        <ecNumber evidence="12">1.3.1.34</ecNumber>
    </submittedName>
</protein>
<evidence type="ECO:0000256" key="7">
    <source>
        <dbReference type="ARBA" id="ARBA00023002"/>
    </source>
</evidence>
<evidence type="ECO:0000256" key="6">
    <source>
        <dbReference type="ARBA" id="ARBA00022723"/>
    </source>
</evidence>
<dbReference type="Pfam" id="PF00724">
    <property type="entry name" value="Oxidored_FMN"/>
    <property type="match status" value="1"/>
</dbReference>
<dbReference type="Pfam" id="PF07992">
    <property type="entry name" value="Pyr_redox_2"/>
    <property type="match status" value="1"/>
</dbReference>
<evidence type="ECO:0000313" key="12">
    <source>
        <dbReference type="EMBL" id="AIY18840.1"/>
    </source>
</evidence>
<keyword evidence="4" id="KW-0285">Flavoprotein</keyword>
<dbReference type="PANTHER" id="PTHR42917">
    <property type="entry name" value="2,4-DIENOYL-COA REDUCTASE"/>
    <property type="match status" value="1"/>
</dbReference>
<feature type="domain" description="FAD/NAD(P)-binding" evidence="11">
    <location>
        <begin position="400"/>
        <end position="639"/>
    </location>
</feature>
<accession>A0A0A1DTU6</accession>
<dbReference type="InterPro" id="IPR023753">
    <property type="entry name" value="FAD/NAD-binding_dom"/>
</dbReference>
<keyword evidence="9" id="KW-0411">Iron-sulfur</keyword>
<keyword evidence="13" id="KW-1185">Reference proteome</keyword>
<evidence type="ECO:0000313" key="13">
    <source>
        <dbReference type="Proteomes" id="UP000030300"/>
    </source>
</evidence>
<dbReference type="GO" id="GO:0008670">
    <property type="term" value="F:2,4-dienoyl-CoA reductase (NADPH) activity"/>
    <property type="evidence" value="ECO:0007669"/>
    <property type="project" value="UniProtKB-EC"/>
</dbReference>
<evidence type="ECO:0000256" key="1">
    <source>
        <dbReference type="ARBA" id="ARBA00001917"/>
    </source>
</evidence>
<evidence type="ECO:0000256" key="8">
    <source>
        <dbReference type="ARBA" id="ARBA00023004"/>
    </source>
</evidence>
<comment type="similarity">
    <text evidence="3">In the N-terminal section; belongs to the NADH:flavin oxidoreductase/NADH oxidase family.</text>
</comment>
<evidence type="ECO:0000256" key="5">
    <source>
        <dbReference type="ARBA" id="ARBA00022643"/>
    </source>
</evidence>
<dbReference type="PRINTS" id="PR00368">
    <property type="entry name" value="FADPNR"/>
</dbReference>
<dbReference type="EMBL" id="CP009896">
    <property type="protein sequence ID" value="AIY18840.1"/>
    <property type="molecule type" value="Genomic_DNA"/>
</dbReference>
<dbReference type="HOGENOM" id="CLU_012153_1_2_11"/>
<keyword evidence="8" id="KW-0408">Iron</keyword>
<evidence type="ECO:0000256" key="3">
    <source>
        <dbReference type="ARBA" id="ARBA00011048"/>
    </source>
</evidence>
<dbReference type="SUPFAM" id="SSF51395">
    <property type="entry name" value="FMN-linked oxidoreductases"/>
    <property type="match status" value="1"/>
</dbReference>
<comment type="cofactor">
    <cofactor evidence="1">
        <name>FMN</name>
        <dbReference type="ChEBI" id="CHEBI:58210"/>
    </cofactor>
</comment>
<dbReference type="PANTHER" id="PTHR42917:SF2">
    <property type="entry name" value="2,4-DIENOYL-COA REDUCTASE [(2E)-ENOYL-COA-PRODUCING]"/>
    <property type="match status" value="1"/>
</dbReference>
<dbReference type="PRINTS" id="PR00411">
    <property type="entry name" value="PNDRDTASEI"/>
</dbReference>
<name>A0A0A1DTU6_NOCSI</name>
<dbReference type="Gene3D" id="3.20.20.70">
    <property type="entry name" value="Aldolase class I"/>
    <property type="match status" value="1"/>
</dbReference>
<evidence type="ECO:0000259" key="10">
    <source>
        <dbReference type="Pfam" id="PF00724"/>
    </source>
</evidence>
<dbReference type="Proteomes" id="UP000030300">
    <property type="component" value="Chromosome"/>
</dbReference>
<keyword evidence="7 12" id="KW-0560">Oxidoreductase</keyword>
<dbReference type="InterPro" id="IPR013785">
    <property type="entry name" value="Aldolase_TIM"/>
</dbReference>
<dbReference type="InterPro" id="IPR001155">
    <property type="entry name" value="OxRdtase_FMN_N"/>
</dbReference>
<dbReference type="Gene3D" id="3.50.50.60">
    <property type="entry name" value="FAD/NAD(P)-binding domain"/>
    <property type="match status" value="1"/>
</dbReference>
<sequence length="665" mass="70285">MVEVTGPRPESESSMSFPHLFAPVRIGSRTVKNRVVLPPHAHVVSSLWGSDAEAERHLGYWAARTSAGWVDGVSAHVRNHLIPGFEPTGVGAQRDGHFRQPYFLDRVGRLADLLHADDTILTVQMILQGGMPHAASPALSGPVVNQVPHGLTRAEIDWFVEEYAHGARQVAAAGADGVELHLNHDDMLEYFLSPLTNHRTDEYGGDLAGRLRFPLRILAALREAVGPDRIVGVRINLREEEPGGYGVDGPDGAVAIARALEASGLVDYLSCAIGSPWGNPSYIQSHHHRPAEWSALAGRVKAAVGLPVVYTGRVTGPDVAEEVLAAGHADLVGMARAMIADGELLVKAREGRTEDIRPCVGGNECISRRIVEGTPFSCAVNPAAGKEADRAQRPADVRRRVLVVGGGPAGMEVAGIAAERGHDVTLWERDAVLGGQLRVAARAPRHDDHLAYLAWQERRLARAGVTVATGRGATVADVRAFGADRVVVATGATPRRPALPGADLPHVHTAVDVLTGATVPASGAHVLVVAQDDHLPPLSVADHLAERGHRVTLVHGTTGPAPLVSRYLLGSVLGRLDAGGVVLRASEQPTLIEPDRVTLRNVYSGRTQVLTGIDSVVLACGAVPDTGLLDALHAAGIAADVVGDAYAPRRLVFATGQARELALTL</sequence>
<evidence type="ECO:0000256" key="2">
    <source>
        <dbReference type="ARBA" id="ARBA00001966"/>
    </source>
</evidence>
<dbReference type="GO" id="GO:0046872">
    <property type="term" value="F:metal ion binding"/>
    <property type="evidence" value="ECO:0007669"/>
    <property type="project" value="UniProtKB-KW"/>
</dbReference>
<dbReference type="Gene3D" id="3.40.50.720">
    <property type="entry name" value="NAD(P)-binding Rossmann-like Domain"/>
    <property type="match status" value="1"/>
</dbReference>
<dbReference type="EC" id="1.3.1.34" evidence="12"/>
<reference evidence="12 13" key="1">
    <citation type="journal article" date="2015" name="Genome Announc.">
        <title>Complete Genome Sequence of Steroid-Transforming Nocardioides simplex VKM Ac-2033D.</title>
        <authorList>
            <person name="Shtratnikova V.Y."/>
            <person name="Schelkunov M.I."/>
            <person name="Pekov Y.A."/>
            <person name="Fokina V.V."/>
            <person name="Logacheva M.D."/>
            <person name="Sokolov S.L."/>
            <person name="Bragin E.Y."/>
            <person name="Ashapkin V.V."/>
            <person name="Donova M.V."/>
        </authorList>
    </citation>
    <scope>NUCLEOTIDE SEQUENCE [LARGE SCALE GENOMIC DNA]</scope>
    <source>
        <strain evidence="12 13">VKM Ac-2033D</strain>
    </source>
</reference>
<feature type="domain" description="NADH:flavin oxidoreductase/NADH oxidase N-terminal" evidence="10">
    <location>
        <begin position="20"/>
        <end position="354"/>
    </location>
</feature>
<dbReference type="SUPFAM" id="SSF51971">
    <property type="entry name" value="Nucleotide-binding domain"/>
    <property type="match status" value="1"/>
</dbReference>
<organism evidence="12 13">
    <name type="scientific">Nocardioides simplex</name>
    <name type="common">Arthrobacter simplex</name>
    <dbReference type="NCBI Taxonomy" id="2045"/>
    <lineage>
        <taxon>Bacteria</taxon>
        <taxon>Bacillati</taxon>
        <taxon>Actinomycetota</taxon>
        <taxon>Actinomycetes</taxon>
        <taxon>Propionibacteriales</taxon>
        <taxon>Nocardioidaceae</taxon>
        <taxon>Pimelobacter</taxon>
    </lineage>
</organism>
<proteinExistence type="inferred from homology"/>
<dbReference type="OrthoDB" id="3169239at2"/>
<dbReference type="AlphaFoldDB" id="A0A0A1DTU6"/>
<dbReference type="InterPro" id="IPR036188">
    <property type="entry name" value="FAD/NAD-bd_sf"/>
</dbReference>
<evidence type="ECO:0000256" key="9">
    <source>
        <dbReference type="ARBA" id="ARBA00023014"/>
    </source>
</evidence>
<keyword evidence="5" id="KW-0288">FMN</keyword>
<gene>
    <name evidence="12" type="ORF">KR76_22400</name>
</gene>
<dbReference type="KEGG" id="psim:KR76_22400"/>